<dbReference type="RefSeq" id="XP_018738460.1">
    <property type="nucleotide sequence ID" value="XM_018880663.1"/>
</dbReference>
<dbReference type="Pfam" id="PF02492">
    <property type="entry name" value="cobW"/>
    <property type="match status" value="1"/>
</dbReference>
<dbReference type="InterPro" id="IPR027417">
    <property type="entry name" value="P-loop_NTPase"/>
</dbReference>
<accession>A0A170QYK8</accession>
<evidence type="ECO:0000313" key="2">
    <source>
        <dbReference type="EMBL" id="ANB15983.1"/>
    </source>
</evidence>
<dbReference type="InterPro" id="IPR051316">
    <property type="entry name" value="Zinc-reg_GTPase_activator"/>
</dbReference>
<proteinExistence type="predicted"/>
<dbReference type="KEGG" id="slb:AWJ20_3632"/>
<dbReference type="SUPFAM" id="SSF52540">
    <property type="entry name" value="P-loop containing nucleoside triphosphate hydrolases"/>
    <property type="match status" value="1"/>
</dbReference>
<dbReference type="SUPFAM" id="SSF90002">
    <property type="entry name" value="Hypothetical protein YjiA, C-terminal domain"/>
    <property type="match status" value="1"/>
</dbReference>
<dbReference type="GeneID" id="30035676"/>
<dbReference type="PANTHER" id="PTHR13748:SF31">
    <property type="entry name" value="ZINC-REGULATED GTPASE METALLOPROTEIN ACTIVATOR 1A-RELATED"/>
    <property type="match status" value="1"/>
</dbReference>
<dbReference type="InterPro" id="IPR003495">
    <property type="entry name" value="CobW/HypB/UreG_nucleotide-bd"/>
</dbReference>
<dbReference type="CDD" id="cd03112">
    <property type="entry name" value="CobW-like"/>
    <property type="match status" value="1"/>
</dbReference>
<protein>
    <recommendedName>
        <fullName evidence="1">CobW/HypB/UreG nucleotide-binding domain-containing protein</fullName>
    </recommendedName>
</protein>
<dbReference type="Proteomes" id="UP000189580">
    <property type="component" value="Chromosome b"/>
</dbReference>
<dbReference type="Gene3D" id="3.30.1220.10">
    <property type="entry name" value="CobW-like, C-terminal domain"/>
    <property type="match status" value="1"/>
</dbReference>
<evidence type="ECO:0000259" key="1">
    <source>
        <dbReference type="Pfam" id="PF02492"/>
    </source>
</evidence>
<dbReference type="AlphaFoldDB" id="A0A170QYK8"/>
<organism evidence="2 3">
    <name type="scientific">Sugiyamaella lignohabitans</name>
    <dbReference type="NCBI Taxonomy" id="796027"/>
    <lineage>
        <taxon>Eukaryota</taxon>
        <taxon>Fungi</taxon>
        <taxon>Dikarya</taxon>
        <taxon>Ascomycota</taxon>
        <taxon>Saccharomycotina</taxon>
        <taxon>Dipodascomycetes</taxon>
        <taxon>Dipodascales</taxon>
        <taxon>Trichomonascaceae</taxon>
        <taxon>Sugiyamaella</taxon>
    </lineage>
</organism>
<sequence>MVNTTVALDDEDVPELVDVAGSYDHPESMPLKRVPITIVTGYLGSGKSTLLNYVATQKEKKIAMIMNEFGSTADIERALTVRDGQSIYEEWLELDNGCLCCTVKDNGVAAIEKLMEKSGKFDYILLETSGVADPGPIANMFWLDDALLSSIYLDGIITVLDAENIVKSLEDVTEDDQSKRGQKSKAEEVLPRISTASIQIAHADVIILNKCDRFVTRPSDLEAIKARISSINSIAPIVESTYGKVDLSKILDLRAYDGTIDNARLSSSKELANGWHDHRIATIALGFDKTTQEQEEKIESWLQHVLWEYDIDGTVVEIHRTKGRLMRDDNSRQTRIIQGVRDTYDIVDLEGESPLTVDDLDMNYGKLVLIGKNISYELVSKSFSDYVDITVKQI</sequence>
<reference evidence="2 3" key="1">
    <citation type="submission" date="2016-02" db="EMBL/GenBank/DDBJ databases">
        <title>Complete genome sequence and transcriptome regulation of the pentose utilising yeast Sugiyamaella lignohabitans.</title>
        <authorList>
            <person name="Bellasio M."/>
            <person name="Peymann A."/>
            <person name="Valli M."/>
            <person name="Sipitzky M."/>
            <person name="Graf A."/>
            <person name="Sauer M."/>
            <person name="Marx H."/>
            <person name="Mattanovich D."/>
        </authorList>
    </citation>
    <scope>NUCLEOTIDE SEQUENCE [LARGE SCALE GENOMIC DNA]</scope>
    <source>
        <strain evidence="2 3">CBS 10342</strain>
    </source>
</reference>
<evidence type="ECO:0000313" key="3">
    <source>
        <dbReference type="Proteomes" id="UP000189580"/>
    </source>
</evidence>
<dbReference type="GO" id="GO:0005737">
    <property type="term" value="C:cytoplasm"/>
    <property type="evidence" value="ECO:0007669"/>
    <property type="project" value="TreeGrafter"/>
</dbReference>
<dbReference type="EMBL" id="CP014503">
    <property type="protein sequence ID" value="ANB15983.1"/>
    <property type="molecule type" value="Genomic_DNA"/>
</dbReference>
<dbReference type="Gene3D" id="3.40.50.300">
    <property type="entry name" value="P-loop containing nucleotide triphosphate hydrolases"/>
    <property type="match status" value="1"/>
</dbReference>
<dbReference type="PANTHER" id="PTHR13748">
    <property type="entry name" value="COBW-RELATED"/>
    <property type="match status" value="1"/>
</dbReference>
<dbReference type="InterPro" id="IPR036627">
    <property type="entry name" value="CobW-likC_sf"/>
</dbReference>
<dbReference type="OrthoDB" id="258627at2759"/>
<name>A0A170QYK8_9ASCO</name>
<keyword evidence="3" id="KW-1185">Reference proteome</keyword>
<feature type="domain" description="CobW/HypB/UreG nucleotide-binding" evidence="1">
    <location>
        <begin position="35"/>
        <end position="238"/>
    </location>
</feature>
<gene>
    <name evidence="2" type="ORF">AWJ20_3632</name>
</gene>